<dbReference type="AlphaFoldDB" id="A0AAD4NIV5"/>
<gene>
    <name evidence="3" type="ORF">DdX_01868</name>
</gene>
<protein>
    <submittedName>
        <fullName evidence="3">Uncharacterized protein</fullName>
    </submittedName>
</protein>
<evidence type="ECO:0000313" key="3">
    <source>
        <dbReference type="EMBL" id="KAI1729615.1"/>
    </source>
</evidence>
<sequence length="270" mass="30875">MSQYEDALDESDVELRQLCYDAARHINKRAAAEKERQKRLKRPSSRFRPLKPTIVSYNQLPSQGSEQRSQASTTHPVSASDKPDEASATNGGERSASSSEHSSIERIESECQAPSRRKKSAGNGENDHPSSRRRNGRKSEDPGCASRGSPGSSGADSKDGDWKHVSYAFQEAACYPILYQLNQQLQVLSSQLYEMETTNVLQLKLIYRVMRMAFKAKTPSPLSWLRFVSTTGITWFGWILMFAWPIVLQLIFNYFTRRRQIKYFTKHRWK</sequence>
<keyword evidence="2" id="KW-0812">Transmembrane</keyword>
<keyword evidence="2" id="KW-1133">Transmembrane helix</keyword>
<feature type="compositionally biased region" description="Basic residues" evidence="1">
    <location>
        <begin position="37"/>
        <end position="49"/>
    </location>
</feature>
<proteinExistence type="predicted"/>
<dbReference type="EMBL" id="JAKKPZ010000001">
    <property type="protein sequence ID" value="KAI1729615.1"/>
    <property type="molecule type" value="Genomic_DNA"/>
</dbReference>
<dbReference type="Proteomes" id="UP001201812">
    <property type="component" value="Unassembled WGS sequence"/>
</dbReference>
<comment type="caution">
    <text evidence="3">The sequence shown here is derived from an EMBL/GenBank/DDBJ whole genome shotgun (WGS) entry which is preliminary data.</text>
</comment>
<evidence type="ECO:0000313" key="4">
    <source>
        <dbReference type="Proteomes" id="UP001201812"/>
    </source>
</evidence>
<keyword evidence="4" id="KW-1185">Reference proteome</keyword>
<accession>A0AAD4NIV5</accession>
<feature type="transmembrane region" description="Helical" evidence="2">
    <location>
        <begin position="235"/>
        <end position="256"/>
    </location>
</feature>
<keyword evidence="2" id="KW-0472">Membrane</keyword>
<evidence type="ECO:0000256" key="2">
    <source>
        <dbReference type="SAM" id="Phobius"/>
    </source>
</evidence>
<reference evidence="3" key="1">
    <citation type="submission" date="2022-01" db="EMBL/GenBank/DDBJ databases">
        <title>Genome Sequence Resource for Two Populations of Ditylenchus destructor, the Migratory Endoparasitic Phytonematode.</title>
        <authorList>
            <person name="Zhang H."/>
            <person name="Lin R."/>
            <person name="Xie B."/>
        </authorList>
    </citation>
    <scope>NUCLEOTIDE SEQUENCE</scope>
    <source>
        <strain evidence="3">BazhouSP</strain>
    </source>
</reference>
<name>A0AAD4NIV5_9BILA</name>
<feature type="compositionally biased region" description="Polar residues" evidence="1">
    <location>
        <begin position="55"/>
        <end position="77"/>
    </location>
</feature>
<organism evidence="3 4">
    <name type="scientific">Ditylenchus destructor</name>
    <dbReference type="NCBI Taxonomy" id="166010"/>
    <lineage>
        <taxon>Eukaryota</taxon>
        <taxon>Metazoa</taxon>
        <taxon>Ecdysozoa</taxon>
        <taxon>Nematoda</taxon>
        <taxon>Chromadorea</taxon>
        <taxon>Rhabditida</taxon>
        <taxon>Tylenchina</taxon>
        <taxon>Tylenchomorpha</taxon>
        <taxon>Sphaerularioidea</taxon>
        <taxon>Anguinidae</taxon>
        <taxon>Anguininae</taxon>
        <taxon>Ditylenchus</taxon>
    </lineage>
</organism>
<feature type="region of interest" description="Disordered" evidence="1">
    <location>
        <begin position="30"/>
        <end position="159"/>
    </location>
</feature>
<evidence type="ECO:0000256" key="1">
    <source>
        <dbReference type="SAM" id="MobiDB-lite"/>
    </source>
</evidence>